<evidence type="ECO:0000256" key="1">
    <source>
        <dbReference type="SAM" id="MobiDB-lite"/>
    </source>
</evidence>
<name>A0A060NRU5_9BURK</name>
<dbReference type="InterPro" id="IPR038081">
    <property type="entry name" value="CalX-like_sf"/>
</dbReference>
<dbReference type="GO" id="GO:0005509">
    <property type="term" value="F:calcium ion binding"/>
    <property type="evidence" value="ECO:0007669"/>
    <property type="project" value="InterPro"/>
</dbReference>
<dbReference type="NCBIfam" id="TIGR03660">
    <property type="entry name" value="T1SS_rpt_143"/>
    <property type="match status" value="1"/>
</dbReference>
<dbReference type="InterPro" id="IPR036465">
    <property type="entry name" value="vWFA_dom_sf"/>
</dbReference>
<dbReference type="OrthoDB" id="4648428at2"/>
<feature type="region of interest" description="Disordered" evidence="1">
    <location>
        <begin position="1838"/>
        <end position="1863"/>
    </location>
</feature>
<dbReference type="NCBIfam" id="TIGR03661">
    <property type="entry name" value="T1SS_VCA0849"/>
    <property type="match status" value="1"/>
</dbReference>
<reference evidence="3 4" key="1">
    <citation type="journal article" date="2014" name="Nat. Commun.">
        <title>Physiological and genomic features of highly alkaliphilic hydrogen-utilizing Betaproteobacteria from a continental serpentinizing site.</title>
        <authorList>
            <person name="Suzuki S."/>
            <person name="Kuenen J.G."/>
            <person name="Schipper K."/>
            <person name="van der Velde S."/>
            <person name="Ishii S."/>
            <person name="Wu A."/>
            <person name="Sorokin D.Y."/>
            <person name="Tenney A."/>
            <person name="Meng X.Y."/>
            <person name="Morrill P.L."/>
            <person name="Kamagata Y."/>
            <person name="Muyzer G."/>
            <person name="Nealson K.H."/>
        </authorList>
    </citation>
    <scope>NUCLEOTIDE SEQUENCE [LARGE SCALE GENOMIC DNA]</scope>
    <source>
        <strain evidence="3 4">B1</strain>
    </source>
</reference>
<dbReference type="KEGG" id="cbab:SMCB_2254"/>
<dbReference type="Pfam" id="PF13519">
    <property type="entry name" value="VWA_2"/>
    <property type="match status" value="1"/>
</dbReference>
<protein>
    <recommendedName>
        <fullName evidence="2">VWFA domain-containing protein</fullName>
    </recommendedName>
</protein>
<dbReference type="Gene3D" id="2.60.40.2030">
    <property type="match status" value="2"/>
</dbReference>
<dbReference type="InterPro" id="IPR001343">
    <property type="entry name" value="Hemolysn_Ca-bd"/>
</dbReference>
<keyword evidence="4" id="KW-1185">Reference proteome</keyword>
<proteinExistence type="predicted"/>
<dbReference type="InterPro" id="IPR025193">
    <property type="entry name" value="DUF4114"/>
</dbReference>
<dbReference type="InterPro" id="IPR019960">
    <property type="entry name" value="T1SS_VCA0849"/>
</dbReference>
<sequence>MAQATVTAVTGNAVIVKADGTSRALQVGEVVQRGDVIRTQNGARVELLLADGQTLAMGPNQALRVDETVALTDATPQAGDAAVQPTTVAEIIQILEQGLDLLEQVDPAAAGAVAAGAGEGSDFVRLLRVAEPVEPLAFQFNLGAADTTDEIEGEPAPVTIDLSFELEEESALGLDGNDETDDGLSASRSGNFLTGVGGVLTSFSVPGLGFIAIAPGGSTLAFDANGQVIPPGATTPPSVLLTVQPNGDYTLTVVGPLNHPTPGTVEELLALSPIALIGTAGTGGYLTINLAISVADDVPAAILGEDAGPRVDTALLDEDALQGGNADGNPLRPGEFNAGGSAIANGDIVDNVSWGADGFGRVTSVSWNGGSVNLAANATSATVYILASGGLGDPANAAIRLTVGADGSYSFELLRAQTHGESGEEDYMALLEGGFTFNAVDGDGDPIEGGVRVNVNVLDDIPVISYAEPDYPDDVPTNGNGGGYPPVEPGAVTVDESDFGVDGTSAYGTVHFSVSFGADGPALGGGKLYVLEARTGDATGLTDTATGQAVVIAQGSNGAILGVVTDVNNVQQTVFVMSVDPATGVVSFDQQRAVVHGNAQDPNDRVSIAQGIINLRLTATDGDGDAVSATVDVGRLVSIADDGPSIELSRSEAALPVLAVDESNLALNATGEFAGLFAVDADAGADGEASRSSVYSLGVNTAIASGVVDVASGLDVVLVLDGTTVRGQVTINNVVTDVFTVGVNAQGEVSLDQIRALRHADTSNPNDTVRLAAGSVTLTRTDTLTDGDGDSASDSYSVAIGGALSFADDAPSINVTSALTTTLTVTLRGSDAGYDNSFGYYIKDEDGNPTTGVVIWDNVKAFATTEVTIVGYTADQIGFFIIPNGNNLNPDLAANTPVTFQQVGNHWQATPVGGNTALVGAGGAGGILFDDADLNPDGRSYVQDNAAPGNLNWEDIRGGGDGDFNDVNIEVTARTNLPVLTTQDAQTIDTVEGTTTTAVSDSASAGFGHLFDSTNTHNFGADGAGSIQSSYAVRMLGIGLSGLSSQGQAVQLLELNGAVFGRITVGGQERDIFSITVDSAGVVTLTQFAELDHVGENDDDNAFNNSASMLRLPNEVVYLERTDTITDRDGDQASSSLSIDIGAAMRFEDDVPSIDVSRSEAVMPVLAVDESNLGINASANFAGLFAVDADAGADGEASRSSVYSLGVNSAIASGVVDVASGLDVVLVLDGTTVRGQVTINNVVTDVFTVGVNAQGEVSLDQIRALRHADTSNPNDTVRLAAGSVTLTRTDTLTDGDGDSNSDSLSLEIGNALSFADDAPSIDVSSALTTTLTVTLRGSDAGYDNSFGYYIKDANGNPTTGVVIWDNVKAFGTTEVTIVGFTAEQVGFFIIPNGNNRNEGLEPNTPVTFSFNEAGGYWQATPVGGNTALVGEGGEGGILFDVAALNPDDRAYVQDNADPGNLNWEDIRGGGDGDFNDVNIEVTWSTNLPVLTTQDAETIDTVAGNATTAVSDSVSAGFAGMFASTPNFGADGAGSVQTSYAVRMLGIGLAGFTSQGQDVQLLELDGAVFGRITVDGQERDIFSITVDGDGVVTLTQFAELDHVGEAEDENAFNNSANMLRLPNEVVYLERTDTITDRDGDQASSSLSIDIGAAMRFEDDVPRIEVAADTLLLDEDALQGANADAQPPRAGEVNAGGSASVSGSIVDNVNWGADGFGRVTGVSWMVGEQSFSVAVPESVPTTVFLNANAQVQQGSSGAALSLTVGANGNYTVTLLDNLLIAGAGENLVSVLSNGFVFNAIDGDGDAVAGGVRVVVNVQDDIPVAVAERLVTATVAENDIRTPLSTGTSPNDGNADGSFTGDPGQIRGPATVSGSLASLVSYGADGAAAGGGFGLSTDFAGLTAQTLTSAGATLSYAVNGNTLTATAGSGTAARTVFTLEVQPNGNYTLRLFDQLDHASGQGANNLALDLSSVITATDADGDRITLSRGFTVNVTDDVPQLDGWLPSIGLVEEEALPGGNPEWPNLGTVVNGSVAGQAESGADDPLTFSLNPVLGGLPALTSAGLAVTYAVSGNTLTATAGTGEAARPVFTLQLQPNGSYTFTLRAPIDHPAGDGENTRTLDLSSAIVATDRDGDALVLREALSIKIIDDVPRVDLRGADTVAEDAVGTIAGTWNVQMGADQPGAVVVRLGDQSHAIGTSIAVNVGGQALGTLTVNAGGTWSFDPNPNLNNPSGVHFTFSIRATDADSDVESNSHTITVTDGRNPSAGKAQTLTLDEEALGNANATGTNPATSAEAATATLAFTAGSDDLVGFAFSTNLNNLVRNTDGVTGPELTWTRTNATTLTATFSDTGTLALTLTLSAPGSIAHGTSGNVTVNATLSDNLRHALAGGEQVLSLGSIGVVATDRDGDAATGTINLSVQDDIPRITVSPTQNLHESFEGFVTTEPNQGGWFVVGEAGRTLVGNDGIVWTLNEAGIEIQRGNVGGALPSDGTHKAELDAHNLAGGSANTLTELSTQIYVPGSTFEMSFDYQPRPADLADSGMKVRFNNIEVTISSDSNGVLTINAPLTGVTVNQTAGSGSWTGIGLVFSGVTPGLHSLSFAGLSDNVNGDTNGAYIDNIRMAANNPILVDETSLNVDGSANAGALRFSVDFGADGAAATNARVFSLTATNDTATGLFDTATGQAVVIAQGSNGQILGVVTVNSVQQTVFVMSVNADGVVSFDQQRAVVHGNPQNPNDSVSLNPNVINLRLTATDGDGDAVSATVDVGRLVSIADDGPRIDVSLASPDAQPLPVLTTQDAETIGAASDTATGNFAGLFAVSANAGADGEASRSSSYSLSVGIPATGLSSGGQAISLFAGPNGQLLGSTATAANLVTAENTVFEIGVNASTGEVTLTQHLELDHAGEAADNDAFNNSANLLRLPNGVVLLERTDTITDGDGDQARDSQRIDIGAAMRFEDDMPRITVSPTQNLRESFEGFVTTEPNQGGWFVVGENGSTLVGNDGIVWTLNEAGIEIQRGNVGGAAPSDGAHKAELDAHNLAGGSTNTLSVLSTQLYVPAAPFVMSFDYQPRPAAMTDSTMTVTLGAVVVAISADAQGVLSISAPSGVTATTTPGTNGWSTINLSFANVTPGLNTLSFAGTGSANSLGAYIDNIRMAANNPILVDETRLGDDGSANAGALRFSVDFGADGAAASNARVFDLTAANGAPTGLTDTASGQPVVIAQGSNGQILGVVTVNNVQQTVFVMSVDAETGVVSFDQQRAVVHGDALDPDDSVSIAQGVIELRLTATDGDGDTVSATVDVGSLVSIADDGPRIDVSLASPDAQPLPVLTTQDAETIGAASDTATGNFAGLFAVSANAGADGEASRSSSYSLSVGIPATGLSSGGQAISLFAGPNGQLLGSTAAAANLVTASNTVFEIGVNASTGQVTLTQHIEIDHAVSGSLAGLPAGTVLLSASSTITDGDGDQASDSATRDISAAFKFEDGTPPVVSISARPATVDEDGAAVITFTVSQDRVSVTDTVVTISLTGTATENTDYAVTGLPAGQTRTVTILAGQSSVSFTADPTPDILDENNETVVATIDAATGATVDPGADRATATILDNDTAPTIDDLAVSVSEEGLANGLVDTSGTPVDTTNSRSASGTLAVTGNGVAPLTIALPLTGLPATIGGTALTWSHGANQAVLIGSAGTTQVIQITLNGGSTAVTTGATSVNYVVELLAPIQHPTNNVEDLLSFSVGLSISDGVNPVDAGSLQITIEDDMPRITSVDSLTLPNQVGSQTGNIVGLAFGADGPAAAQSIRLSGWTDLPGITETLSLDGRTLTAAIDGSGLPPLVFYTLSLNTNGTYTFTLVTPQPTQTIAIGNQFGAGNPVETIVVTAGTNTVTFDGLLYTNAGGVGAPQNPGTVSNADNLNPNNLGFGVQNGNIDHNEGFRASMAQPADGLSFQVHGNGNTDTATIEWVAYAADGTTVVDFGQLTLSGLKNDGNQLASIASDTEFSRVDVRFILDGSGDSVRVQDFGVIDRITPPDLTLGFEVRATDSDGDWATASFNVNVNAVSVPTIMVGAPGTGTGDIVVPEGQPAVFGVQVTAAAAGSTLTLALADGSALSPADYNDGVFEYSLDGGTTWIAYTAPINVAAGDSLVQVRTNTVDDSINEANENFTLTATLTSLTTTVSDSATATIVDNLLVVGSNASDTVSSTTTTSDDHAVRNPAEGKDGVVFGGGGNDILVGDVGGQRTEFTPGQNYNIALVVDVSGSMAGDRIQLMREALQNLATQLANHDGFINLTLIAFSSTAQERITIVDFKPSDLNALNPLISGLTASGTTNYEAAFNVAVSWFNNAAKANPVYVDKTFFVTDGDPTVFLNDQGAVSGPGNTTDFLTMLNSVQAFAPLRAASEVMAIGIGTGVNSNLLRFFDDTSTVGTATVSFGFGVVANFSGSAAINDEDSWILTGEGTRRVRDDALRIVDNIGEEAGSPARTGATTVTLATSQAIEVQEGARLNFNYQTRNFETNTGTGDSFTWQLLRFENNVWVEVAGQGGVIRTATDSNQPNPVVTTTALTAGSYGLRFTVFDGSHGKNSNNAQVRIDDISVERVVTGPVGEPQIVLTAAALNAALSTGSTTDVLLAAGDDDLRGGEGNDIIFGDVLNSDALAVQQGIALPPGSGWAVFQALEAGTSGWTRADTLSYIRANATVVANEAGRTGGNDTLSGGAGDDILFGQQGNDTLTGGEGNDTLFGGSGNDTLTGGLGADVFAWRLGDQGTTASPARDVITDFNPGQGDALDLRDLLQGENANNLGSYLRFVTEGAKLVLQVDHDGGGTFEPTQNIVFDNFASRAELAQALGLAAGSSEADILNKMRADGHLRTD</sequence>
<evidence type="ECO:0000313" key="3">
    <source>
        <dbReference type="EMBL" id="BAO84482.1"/>
    </source>
</evidence>
<gene>
    <name evidence="3" type="ORF">SMCB_2254</name>
</gene>
<dbReference type="PROSITE" id="PS00330">
    <property type="entry name" value="HEMOLYSIN_CALCIUM"/>
    <property type="match status" value="2"/>
</dbReference>
<dbReference type="EMBL" id="AP014569">
    <property type="protein sequence ID" value="BAO84482.1"/>
    <property type="molecule type" value="Genomic_DNA"/>
</dbReference>
<dbReference type="PROSITE" id="PS50234">
    <property type="entry name" value="VWFA"/>
    <property type="match status" value="1"/>
</dbReference>
<organism evidence="3 4">
    <name type="scientific">Serpentinimonas maccroryi</name>
    <dbReference type="NCBI Taxonomy" id="1458426"/>
    <lineage>
        <taxon>Bacteria</taxon>
        <taxon>Pseudomonadati</taxon>
        <taxon>Pseudomonadota</taxon>
        <taxon>Betaproteobacteria</taxon>
        <taxon>Burkholderiales</taxon>
        <taxon>Comamonadaceae</taxon>
        <taxon>Serpentinimonas</taxon>
    </lineage>
</organism>
<dbReference type="Gene3D" id="3.40.50.410">
    <property type="entry name" value="von Willebrand factor, type A domain"/>
    <property type="match status" value="1"/>
</dbReference>
<dbReference type="InterPro" id="IPR011049">
    <property type="entry name" value="Serralysin-like_metalloprot_C"/>
</dbReference>
<dbReference type="STRING" id="1458426.SMCB_2254"/>
<dbReference type="Pfam" id="PF13448">
    <property type="entry name" value="DUF4114"/>
    <property type="match status" value="2"/>
</dbReference>
<dbReference type="Pfam" id="PF19116">
    <property type="entry name" value="DUF5801"/>
    <property type="match status" value="10"/>
</dbReference>
<evidence type="ECO:0000313" key="4">
    <source>
        <dbReference type="Proteomes" id="UP000066014"/>
    </source>
</evidence>
<dbReference type="SUPFAM" id="SSF141072">
    <property type="entry name" value="CalX-like"/>
    <property type="match status" value="2"/>
</dbReference>
<dbReference type="SUPFAM" id="SSF51120">
    <property type="entry name" value="beta-Roll"/>
    <property type="match status" value="1"/>
</dbReference>
<dbReference type="HOGENOM" id="CLU_223418_0_0_4"/>
<dbReference type="InterPro" id="IPR043824">
    <property type="entry name" value="DUF5801"/>
</dbReference>
<dbReference type="Proteomes" id="UP000066014">
    <property type="component" value="Chromosome"/>
</dbReference>
<feature type="compositionally biased region" description="Basic and acidic residues" evidence="1">
    <location>
        <begin position="4198"/>
        <end position="4210"/>
    </location>
</feature>
<dbReference type="CDD" id="cd00198">
    <property type="entry name" value="vWFA"/>
    <property type="match status" value="1"/>
</dbReference>
<feature type="domain" description="VWFA" evidence="2">
    <location>
        <begin position="4241"/>
        <end position="4463"/>
    </location>
</feature>
<dbReference type="InterPro" id="IPR018511">
    <property type="entry name" value="Hemolysin-typ_Ca-bd_CS"/>
</dbReference>
<dbReference type="PRINTS" id="PR00313">
    <property type="entry name" value="CABNDNGRPT"/>
</dbReference>
<dbReference type="InterPro" id="IPR019959">
    <property type="entry name" value="T1SS-143_rpt-cont_dom"/>
</dbReference>
<dbReference type="NCBIfam" id="NF033682">
    <property type="entry name" value="retention_LapA"/>
    <property type="match status" value="1"/>
</dbReference>
<feature type="compositionally biased region" description="Polar residues" evidence="1">
    <location>
        <begin position="1840"/>
        <end position="1849"/>
    </location>
</feature>
<accession>A0A060NRU5</accession>
<dbReference type="Gene3D" id="2.150.10.10">
    <property type="entry name" value="Serralysin-like metalloprotease, C-terminal"/>
    <property type="match status" value="1"/>
</dbReference>
<dbReference type="SUPFAM" id="SSF53300">
    <property type="entry name" value="vWA-like"/>
    <property type="match status" value="1"/>
</dbReference>
<evidence type="ECO:0000259" key="2">
    <source>
        <dbReference type="PROSITE" id="PS50234"/>
    </source>
</evidence>
<dbReference type="InterPro" id="IPR002035">
    <property type="entry name" value="VWF_A"/>
</dbReference>
<dbReference type="SMART" id="SM00327">
    <property type="entry name" value="VWA"/>
    <property type="match status" value="1"/>
</dbReference>
<dbReference type="InterPro" id="IPR047777">
    <property type="entry name" value="LapA-like_RM"/>
</dbReference>
<dbReference type="Pfam" id="PF00353">
    <property type="entry name" value="HemolysinCabind"/>
    <property type="match status" value="2"/>
</dbReference>
<dbReference type="RefSeq" id="WP_045537077.1">
    <property type="nucleotide sequence ID" value="NZ_AP014569.1"/>
</dbReference>
<feature type="region of interest" description="Disordered" evidence="1">
    <location>
        <begin position="4191"/>
        <end position="4210"/>
    </location>
</feature>